<dbReference type="GO" id="GO:0008982">
    <property type="term" value="F:protein-N(PI)-phosphohistidine-sugar phosphotransferase activity"/>
    <property type="evidence" value="ECO:0007669"/>
    <property type="project" value="InterPro"/>
</dbReference>
<evidence type="ECO:0000256" key="1">
    <source>
        <dbReference type="ARBA" id="ARBA00004651"/>
    </source>
</evidence>
<dbReference type="GO" id="GO:0015771">
    <property type="term" value="P:trehalose transport"/>
    <property type="evidence" value="ECO:0007669"/>
    <property type="project" value="TreeGrafter"/>
</dbReference>
<name>V7I726_9CLOT</name>
<dbReference type="InterPro" id="IPR013013">
    <property type="entry name" value="PTS_EIIC_1"/>
</dbReference>
<feature type="domain" description="PTS EIIB type-1" evidence="14">
    <location>
        <begin position="4"/>
        <end position="85"/>
    </location>
</feature>
<organism evidence="16 17">
    <name type="scientific">Youngiibacter fragilis 232.1</name>
    <dbReference type="NCBI Taxonomy" id="994573"/>
    <lineage>
        <taxon>Bacteria</taxon>
        <taxon>Bacillati</taxon>
        <taxon>Bacillota</taxon>
        <taxon>Clostridia</taxon>
        <taxon>Eubacteriales</taxon>
        <taxon>Clostridiaceae</taxon>
        <taxon>Youngiibacter</taxon>
    </lineage>
</organism>
<dbReference type="STRING" id="994573.T472_0208665"/>
<keyword evidence="8" id="KW-0418">Kinase</keyword>
<evidence type="ECO:0000313" key="16">
    <source>
        <dbReference type="EMBL" id="ETA81024.1"/>
    </source>
</evidence>
<keyword evidence="9 12" id="KW-1133">Transmembrane helix</keyword>
<keyword evidence="6" id="KW-0598">Phosphotransferase system</keyword>
<dbReference type="PANTHER" id="PTHR30175">
    <property type="entry name" value="PHOSPHOTRANSFERASE SYSTEM TRANSPORT PROTEIN"/>
    <property type="match status" value="1"/>
</dbReference>
<comment type="subcellular location">
    <subcellularLocation>
        <location evidence="1">Cell membrane</location>
        <topology evidence="1">Multi-pass membrane protein</topology>
    </subcellularLocation>
</comment>
<evidence type="ECO:0000256" key="6">
    <source>
        <dbReference type="ARBA" id="ARBA00022683"/>
    </source>
</evidence>
<dbReference type="PROSITE" id="PS51103">
    <property type="entry name" value="PTS_EIIC_TYPE_1"/>
    <property type="match status" value="1"/>
</dbReference>
<evidence type="ECO:0000256" key="11">
    <source>
        <dbReference type="PROSITE-ProRule" id="PRU00421"/>
    </source>
</evidence>
<dbReference type="eggNOG" id="COG2190">
    <property type="taxonomic scope" value="Bacteria"/>
</dbReference>
<dbReference type="PROSITE" id="PS51093">
    <property type="entry name" value="PTS_EIIA_TYPE_1"/>
    <property type="match status" value="1"/>
</dbReference>
<dbReference type="InterPro" id="IPR011297">
    <property type="entry name" value="PTS_IIABC_b_glu"/>
</dbReference>
<dbReference type="Pfam" id="PF00367">
    <property type="entry name" value="PTS_EIIB"/>
    <property type="match status" value="1"/>
</dbReference>
<keyword evidence="5" id="KW-0808">Transferase</keyword>
<dbReference type="AlphaFoldDB" id="V7I726"/>
<dbReference type="eggNOG" id="COG1263">
    <property type="taxonomic scope" value="Bacteria"/>
</dbReference>
<keyword evidence="2" id="KW-0813">Transport</keyword>
<reference evidence="16 17" key="1">
    <citation type="journal article" date="2014" name="Genome Announc.">
        <title>Genome Sequence of Youngiibacter fragilis, the Type Strain of the Genus Youngiibacter.</title>
        <authorList>
            <person name="Wawrik C.B."/>
            <person name="Callaghan A.V."/>
            <person name="Stamps B.W."/>
            <person name="Wawrik B."/>
        </authorList>
    </citation>
    <scope>NUCLEOTIDE SEQUENCE [LARGE SCALE GENOMIC DNA]</scope>
    <source>
        <strain evidence="16 17">232.1</strain>
    </source>
</reference>
<evidence type="ECO:0000259" key="15">
    <source>
        <dbReference type="PROSITE" id="PS51103"/>
    </source>
</evidence>
<dbReference type="Proteomes" id="UP000017747">
    <property type="component" value="Unassembled WGS sequence"/>
</dbReference>
<dbReference type="EMBL" id="AXUN02000167">
    <property type="protein sequence ID" value="ETA81024.1"/>
    <property type="molecule type" value="Genomic_DNA"/>
</dbReference>
<evidence type="ECO:0000259" key="14">
    <source>
        <dbReference type="PROSITE" id="PS51098"/>
    </source>
</evidence>
<dbReference type="RefSeq" id="WP_023387143.1">
    <property type="nucleotide sequence ID" value="NZ_AXUN02000167.1"/>
</dbReference>
<proteinExistence type="predicted"/>
<dbReference type="eggNOG" id="COG1264">
    <property type="taxonomic scope" value="Bacteria"/>
</dbReference>
<dbReference type="InterPro" id="IPR050558">
    <property type="entry name" value="PTS_Sugar-Specific_Components"/>
</dbReference>
<dbReference type="SUPFAM" id="SSF51261">
    <property type="entry name" value="Duplicated hybrid motif"/>
    <property type="match status" value="1"/>
</dbReference>
<dbReference type="PROSITE" id="PS51098">
    <property type="entry name" value="PTS_EIIB_TYPE_1"/>
    <property type="match status" value="1"/>
</dbReference>
<dbReference type="Pfam" id="PF00358">
    <property type="entry name" value="PTS_EIIA_1"/>
    <property type="match status" value="1"/>
</dbReference>
<keyword evidence="3" id="KW-1003">Cell membrane</keyword>
<evidence type="ECO:0000259" key="13">
    <source>
        <dbReference type="PROSITE" id="PS51093"/>
    </source>
</evidence>
<dbReference type="Pfam" id="PF02378">
    <property type="entry name" value="PTS_EIIC"/>
    <property type="match status" value="1"/>
</dbReference>
<feature type="transmembrane region" description="Helical" evidence="12">
    <location>
        <begin position="237"/>
        <end position="263"/>
    </location>
</feature>
<dbReference type="FunFam" id="2.70.70.10:FF:000001">
    <property type="entry name" value="PTS system glucose-specific IIA component"/>
    <property type="match status" value="1"/>
</dbReference>
<evidence type="ECO:0000256" key="8">
    <source>
        <dbReference type="ARBA" id="ARBA00022777"/>
    </source>
</evidence>
<protein>
    <submittedName>
        <fullName evidence="16">PTS beta-glucoside transporter subunit IIABC</fullName>
    </submittedName>
</protein>
<feature type="domain" description="PTS EIIA type-1" evidence="13">
    <location>
        <begin position="483"/>
        <end position="587"/>
    </location>
</feature>
<dbReference type="GO" id="GO:0005886">
    <property type="term" value="C:plasma membrane"/>
    <property type="evidence" value="ECO:0007669"/>
    <property type="project" value="UniProtKB-SubCell"/>
</dbReference>
<dbReference type="PROSITE" id="PS00371">
    <property type="entry name" value="PTS_EIIA_TYPE_1_HIS"/>
    <property type="match status" value="1"/>
</dbReference>
<feature type="transmembrane region" description="Helical" evidence="12">
    <location>
        <begin position="171"/>
        <end position="188"/>
    </location>
</feature>
<evidence type="ECO:0000256" key="12">
    <source>
        <dbReference type="SAM" id="Phobius"/>
    </source>
</evidence>
<evidence type="ECO:0000256" key="10">
    <source>
        <dbReference type="ARBA" id="ARBA00023136"/>
    </source>
</evidence>
<dbReference type="Gene3D" id="2.70.70.10">
    <property type="entry name" value="Glucose Permease (Domain IIA)"/>
    <property type="match status" value="1"/>
</dbReference>
<dbReference type="InterPro" id="IPR018113">
    <property type="entry name" value="PTrfase_EIIB_Cys"/>
</dbReference>
<dbReference type="OrthoDB" id="92465at2"/>
<dbReference type="CDD" id="cd00212">
    <property type="entry name" value="PTS_IIB_glc"/>
    <property type="match status" value="1"/>
</dbReference>
<dbReference type="GO" id="GO:0009401">
    <property type="term" value="P:phosphoenolpyruvate-dependent sugar phosphotransferase system"/>
    <property type="evidence" value="ECO:0007669"/>
    <property type="project" value="UniProtKB-KW"/>
</dbReference>
<keyword evidence="4" id="KW-0762">Sugar transport</keyword>
<evidence type="ECO:0000256" key="9">
    <source>
        <dbReference type="ARBA" id="ARBA00022989"/>
    </source>
</evidence>
<dbReference type="PROSITE" id="PS01035">
    <property type="entry name" value="PTS_EIIB_TYPE_1_CYS"/>
    <property type="match status" value="1"/>
</dbReference>
<dbReference type="Gene3D" id="3.30.1360.60">
    <property type="entry name" value="Glucose permease domain IIB"/>
    <property type="match status" value="1"/>
</dbReference>
<dbReference type="PATRIC" id="fig|994573.3.peg.1602"/>
<evidence type="ECO:0000313" key="17">
    <source>
        <dbReference type="Proteomes" id="UP000017747"/>
    </source>
</evidence>
<keyword evidence="17" id="KW-1185">Reference proteome</keyword>
<feature type="transmembrane region" description="Helical" evidence="12">
    <location>
        <begin position="269"/>
        <end position="296"/>
    </location>
</feature>
<dbReference type="GO" id="GO:0090589">
    <property type="term" value="F:protein-phosphocysteine-trehalose phosphotransferase system transporter activity"/>
    <property type="evidence" value="ECO:0007669"/>
    <property type="project" value="TreeGrafter"/>
</dbReference>
<evidence type="ECO:0000256" key="3">
    <source>
        <dbReference type="ARBA" id="ARBA00022475"/>
    </source>
</evidence>
<dbReference type="GO" id="GO:0016301">
    <property type="term" value="F:kinase activity"/>
    <property type="evidence" value="ECO:0007669"/>
    <property type="project" value="UniProtKB-KW"/>
</dbReference>
<feature type="active site" description="Phosphocysteine intermediate; for EIIB activity" evidence="11">
    <location>
        <position position="26"/>
    </location>
</feature>
<keyword evidence="7 12" id="KW-0812">Transmembrane</keyword>
<dbReference type="InterPro" id="IPR001996">
    <property type="entry name" value="PTS_IIB_1"/>
</dbReference>
<evidence type="ECO:0000256" key="2">
    <source>
        <dbReference type="ARBA" id="ARBA00022448"/>
    </source>
</evidence>
<dbReference type="NCBIfam" id="TIGR01995">
    <property type="entry name" value="PTS-II-ABC-beta"/>
    <property type="match status" value="1"/>
</dbReference>
<feature type="transmembrane region" description="Helical" evidence="12">
    <location>
        <begin position="423"/>
        <end position="444"/>
    </location>
</feature>
<evidence type="ECO:0000256" key="5">
    <source>
        <dbReference type="ARBA" id="ARBA00022679"/>
    </source>
</evidence>
<evidence type="ECO:0000256" key="7">
    <source>
        <dbReference type="ARBA" id="ARBA00022692"/>
    </source>
</evidence>
<keyword evidence="10 12" id="KW-0472">Membrane</keyword>
<feature type="transmembrane region" description="Helical" evidence="12">
    <location>
        <begin position="208"/>
        <end position="225"/>
    </location>
</feature>
<dbReference type="InterPro" id="IPR003352">
    <property type="entry name" value="PTS_EIIC"/>
</dbReference>
<evidence type="ECO:0000256" key="4">
    <source>
        <dbReference type="ARBA" id="ARBA00022597"/>
    </source>
</evidence>
<dbReference type="NCBIfam" id="TIGR00830">
    <property type="entry name" value="PTBA"/>
    <property type="match status" value="1"/>
</dbReference>
<dbReference type="SUPFAM" id="SSF55604">
    <property type="entry name" value="Glucose permease domain IIB"/>
    <property type="match status" value="1"/>
</dbReference>
<feature type="domain" description="PTS EIIC type-1" evidence="15">
    <location>
        <begin position="104"/>
        <end position="456"/>
    </location>
</feature>
<accession>V7I726</accession>
<comment type="caution">
    <text evidence="16">The sequence shown here is derived from an EMBL/GenBank/DDBJ whole genome shotgun (WGS) entry which is preliminary data.</text>
</comment>
<dbReference type="InterPro" id="IPR011055">
    <property type="entry name" value="Dup_hybrid_motif"/>
</dbReference>
<dbReference type="FunFam" id="3.30.1360.60:FF:000001">
    <property type="entry name" value="PTS system glucose-specific IIBC component PtsG"/>
    <property type="match status" value="1"/>
</dbReference>
<sequence>MNYKQTAAEILKNVGGKENISHFEHCSTRLRFSLVDSKKADVKKLESTEGVMAVKMTGQCQVVIGNDVIEVYDEIMKLIGNADLSSQASDKPKEKQKLGALVLDFMVGIFQPLVPAIAGGGVLKSLLLLLSVAGIMATGSSTYKILSYIGDAPLYFLPIMVAITTANKLKVNSLVAMSAVAALILPNMTALLKEGTQLFGFGVQNIAYAYQVFPAILTVLLYAQLEKFFTKVSPKSVRIFLVPMMSLLVTVPAALLLLGPAGFNFGQGFAAVILAIFAKMGWIAVGLLAAVLPFMVATGMHKAMLPYAISTFTQLGKEILYLPASLAHNIAESGACFGVAIRTRDKNLRSIAISAGISALFGITEPALYGVTLQNKKVLASVVIGSFVGGSYVGLVGLHAFAIVGPGLASISMFISETAPNNIVNAIIGLAISFIVAFAAALVLGKDNSAEKAKEVLAVSIGSEETFRSPLNGTVISLSEVKDDVFSSRAMGDGIAVVPSEGKLYAPVAGKIEMVFETNHALGMTTNNGAQILFHVGLDTVKLGGKHFEPKVKVGDLVKAGDLLLEFDLEKIVAEGFDPVTVVVVTNKDEYEVKVREVSSVKYTDNLMTVTELAN</sequence>
<gene>
    <name evidence="16" type="ORF">T472_0208665</name>
</gene>
<dbReference type="InterPro" id="IPR036878">
    <property type="entry name" value="Glu_permease_IIB"/>
</dbReference>
<dbReference type="PANTHER" id="PTHR30175:SF1">
    <property type="entry name" value="PTS SYSTEM ARBUTIN-, CELLOBIOSE-, AND SALICIN-SPECIFIC EIIBC COMPONENT-RELATED"/>
    <property type="match status" value="1"/>
</dbReference>
<dbReference type="InterPro" id="IPR001127">
    <property type="entry name" value="PTS_EIIA_1_perm"/>
</dbReference>